<keyword evidence="2" id="KW-1185">Reference proteome</keyword>
<organism evidence="1 2">
    <name type="scientific">Oceanospirillum sediminis</name>
    <dbReference type="NCBI Taxonomy" id="2760088"/>
    <lineage>
        <taxon>Bacteria</taxon>
        <taxon>Pseudomonadati</taxon>
        <taxon>Pseudomonadota</taxon>
        <taxon>Gammaproteobacteria</taxon>
        <taxon>Oceanospirillales</taxon>
        <taxon>Oceanospirillaceae</taxon>
        <taxon>Oceanospirillum</taxon>
    </lineage>
</organism>
<comment type="caution">
    <text evidence="1">The sequence shown here is derived from an EMBL/GenBank/DDBJ whole genome shotgun (WGS) entry which is preliminary data.</text>
</comment>
<dbReference type="Proteomes" id="UP000565262">
    <property type="component" value="Unassembled WGS sequence"/>
</dbReference>
<accession>A0A839IWC9</accession>
<reference evidence="1 2" key="1">
    <citation type="submission" date="2020-08" db="EMBL/GenBank/DDBJ databases">
        <title>Oceanospirillum sp. nov. isolated from marine sediment.</title>
        <authorList>
            <person name="Ji X."/>
        </authorList>
    </citation>
    <scope>NUCLEOTIDE SEQUENCE [LARGE SCALE GENOMIC DNA]</scope>
    <source>
        <strain evidence="1 2">D5</strain>
    </source>
</reference>
<dbReference type="Pfam" id="PF11322">
    <property type="entry name" value="DUF3124"/>
    <property type="match status" value="1"/>
</dbReference>
<dbReference type="EMBL" id="JACJFM010000027">
    <property type="protein sequence ID" value="MBB1488396.1"/>
    <property type="molecule type" value="Genomic_DNA"/>
</dbReference>
<protein>
    <submittedName>
        <fullName evidence="1">DUF3124 domain-containing protein</fullName>
    </submittedName>
</protein>
<gene>
    <name evidence="1" type="ORF">H4O21_17460</name>
</gene>
<evidence type="ECO:0000313" key="2">
    <source>
        <dbReference type="Proteomes" id="UP000565262"/>
    </source>
</evidence>
<proteinExistence type="predicted"/>
<evidence type="ECO:0000313" key="1">
    <source>
        <dbReference type="EMBL" id="MBB1488396.1"/>
    </source>
</evidence>
<sequence length="171" mass="18765">MNKLWCGLLLFSTLAQADIIKRSPDKGSHFNVISKDSVTGALLCSEYVPAYSHIYLYESSQVPLAVNLSIRNIDPENNIVVSRVDYFDTKGEKQDSLLEGVFSLAPMSTVSFVIDQQEMSGGAGANFIVDWLKMDDDVSAPLVEAVMAGYRGTKGLSFTSRSVRIGTCRKQ</sequence>
<dbReference type="RefSeq" id="WP_182810164.1">
    <property type="nucleotide sequence ID" value="NZ_JACJFM010000027.1"/>
</dbReference>
<dbReference type="AlphaFoldDB" id="A0A839IWC9"/>
<name>A0A839IWC9_9GAMM</name>
<dbReference type="InterPro" id="IPR021471">
    <property type="entry name" value="DUF3124"/>
</dbReference>